<organism evidence="9 10">
    <name type="scientific">Paenibacillus mangrovi</name>
    <dbReference type="NCBI Taxonomy" id="2931978"/>
    <lineage>
        <taxon>Bacteria</taxon>
        <taxon>Bacillati</taxon>
        <taxon>Bacillota</taxon>
        <taxon>Bacilli</taxon>
        <taxon>Bacillales</taxon>
        <taxon>Paenibacillaceae</taxon>
        <taxon>Paenibacillus</taxon>
    </lineage>
</organism>
<dbReference type="PANTHER" id="PTHR33778:SF1">
    <property type="entry name" value="MAGNESIUM TRANSPORTER YHID-RELATED"/>
    <property type="match status" value="1"/>
</dbReference>
<evidence type="ECO:0000256" key="4">
    <source>
        <dbReference type="ARBA" id="ARBA00022692"/>
    </source>
</evidence>
<keyword evidence="10" id="KW-1185">Reference proteome</keyword>
<comment type="similarity">
    <text evidence="2">Belongs to the MgtC/SapB family.</text>
</comment>
<comment type="subcellular location">
    <subcellularLocation>
        <location evidence="1">Cell membrane</location>
        <topology evidence="1">Multi-pass membrane protein</topology>
    </subcellularLocation>
</comment>
<evidence type="ECO:0000259" key="8">
    <source>
        <dbReference type="Pfam" id="PF02308"/>
    </source>
</evidence>
<evidence type="ECO:0000313" key="10">
    <source>
        <dbReference type="Proteomes" id="UP001139347"/>
    </source>
</evidence>
<feature type="transmembrane region" description="Helical" evidence="7">
    <location>
        <begin position="16"/>
        <end position="36"/>
    </location>
</feature>
<dbReference type="RefSeq" id="WP_244722524.1">
    <property type="nucleotide sequence ID" value="NZ_JALIRP010000002.1"/>
</dbReference>
<keyword evidence="5 7" id="KW-1133">Transmembrane helix</keyword>
<accession>A0A9X1WLL0</accession>
<evidence type="ECO:0000256" key="3">
    <source>
        <dbReference type="ARBA" id="ARBA00022475"/>
    </source>
</evidence>
<protein>
    <submittedName>
        <fullName evidence="9">MgtC/SapB family protein</fullName>
    </submittedName>
</protein>
<name>A0A9X1WLL0_9BACL</name>
<dbReference type="Proteomes" id="UP001139347">
    <property type="component" value="Unassembled WGS sequence"/>
</dbReference>
<feature type="transmembrane region" description="Helical" evidence="7">
    <location>
        <begin position="56"/>
        <end position="83"/>
    </location>
</feature>
<keyword evidence="4 7" id="KW-0812">Transmembrane</keyword>
<dbReference type="Pfam" id="PF02308">
    <property type="entry name" value="MgtC"/>
    <property type="match status" value="1"/>
</dbReference>
<evidence type="ECO:0000256" key="7">
    <source>
        <dbReference type="SAM" id="Phobius"/>
    </source>
</evidence>
<dbReference type="EMBL" id="JALIRP010000002">
    <property type="protein sequence ID" value="MCJ8011532.1"/>
    <property type="molecule type" value="Genomic_DNA"/>
</dbReference>
<dbReference type="InterPro" id="IPR049177">
    <property type="entry name" value="MgtC_SapB_SrpB_YhiD_N"/>
</dbReference>
<dbReference type="GO" id="GO:0005886">
    <property type="term" value="C:plasma membrane"/>
    <property type="evidence" value="ECO:0007669"/>
    <property type="project" value="UniProtKB-SubCell"/>
</dbReference>
<dbReference type="InterPro" id="IPR003416">
    <property type="entry name" value="MgtC/SapB/SrpB/YhiD_fam"/>
</dbReference>
<dbReference type="AlphaFoldDB" id="A0A9X1WLL0"/>
<comment type="caution">
    <text evidence="9">The sequence shown here is derived from an EMBL/GenBank/DDBJ whole genome shotgun (WGS) entry which is preliminary data.</text>
</comment>
<feature type="domain" description="MgtC/SapB/SrpB/YhiD N-terminal" evidence="8">
    <location>
        <begin position="24"/>
        <end position="88"/>
    </location>
</feature>
<keyword evidence="3" id="KW-1003">Cell membrane</keyword>
<reference evidence="9" key="1">
    <citation type="submission" date="2022-04" db="EMBL/GenBank/DDBJ databases">
        <title>Paenibacillus mangrovi sp. nov., a novel endophytic bacterium isolated from bark of Kandelia candel.</title>
        <authorList>
            <person name="Tuo L."/>
        </authorList>
    </citation>
    <scope>NUCLEOTIDE SEQUENCE</scope>
    <source>
        <strain evidence="9">KQZ6P-2</strain>
    </source>
</reference>
<evidence type="ECO:0000256" key="1">
    <source>
        <dbReference type="ARBA" id="ARBA00004651"/>
    </source>
</evidence>
<gene>
    <name evidence="9" type="ORF">MUG84_07185</name>
</gene>
<evidence type="ECO:0000256" key="2">
    <source>
        <dbReference type="ARBA" id="ARBA00009298"/>
    </source>
</evidence>
<evidence type="ECO:0000256" key="6">
    <source>
        <dbReference type="ARBA" id="ARBA00023136"/>
    </source>
</evidence>
<evidence type="ECO:0000313" key="9">
    <source>
        <dbReference type="EMBL" id="MCJ8011532.1"/>
    </source>
</evidence>
<proteinExistence type="inferred from homology"/>
<sequence>MASAVSNIWHLSHRELLVHMIFAALLGGLIGAGAILRKGSVITGLTTGASVWVVASIGLCVGAGFLFVAFLYTFFVIVSLYMLNKWEKYLMRHHK</sequence>
<evidence type="ECO:0000256" key="5">
    <source>
        <dbReference type="ARBA" id="ARBA00022989"/>
    </source>
</evidence>
<keyword evidence="6 7" id="KW-0472">Membrane</keyword>
<dbReference type="PANTHER" id="PTHR33778">
    <property type="entry name" value="PROTEIN MGTC"/>
    <property type="match status" value="1"/>
</dbReference>